<feature type="transmembrane region" description="Helical" evidence="1">
    <location>
        <begin position="39"/>
        <end position="59"/>
    </location>
</feature>
<organism evidence="2 3">
    <name type="scientific">Candidatus Berkelbacteria bacterium CG10_big_fil_rev_8_21_14_0_10_43_14</name>
    <dbReference type="NCBI Taxonomy" id="1974515"/>
    <lineage>
        <taxon>Bacteria</taxon>
        <taxon>Candidatus Berkelbacteria</taxon>
    </lineage>
</organism>
<dbReference type="Proteomes" id="UP000231162">
    <property type="component" value="Unassembled WGS sequence"/>
</dbReference>
<evidence type="ECO:0000256" key="1">
    <source>
        <dbReference type="SAM" id="Phobius"/>
    </source>
</evidence>
<dbReference type="EMBL" id="PEZX01000036">
    <property type="protein sequence ID" value="PIS06796.1"/>
    <property type="molecule type" value="Genomic_DNA"/>
</dbReference>
<keyword evidence="1" id="KW-1133">Transmembrane helix</keyword>
<sequence length="62" mass="6979">MKPKNLYAFFDHIGVVVFAFLTINSIAYIMQDGGDLRTFIRLGIGIAGVIIDGYLVFFYSKK</sequence>
<protein>
    <submittedName>
        <fullName evidence="2">Uncharacterized protein</fullName>
    </submittedName>
</protein>
<gene>
    <name evidence="2" type="ORF">COT79_02780</name>
</gene>
<accession>A0A2M6R8G0</accession>
<proteinExistence type="predicted"/>
<keyword evidence="1" id="KW-0472">Membrane</keyword>
<keyword evidence="1" id="KW-0812">Transmembrane</keyword>
<name>A0A2M6R8G0_9BACT</name>
<feature type="transmembrane region" description="Helical" evidence="1">
    <location>
        <begin position="6"/>
        <end position="27"/>
    </location>
</feature>
<evidence type="ECO:0000313" key="2">
    <source>
        <dbReference type="EMBL" id="PIS06796.1"/>
    </source>
</evidence>
<reference evidence="3" key="1">
    <citation type="submission" date="2017-09" db="EMBL/GenBank/DDBJ databases">
        <title>Depth-based differentiation of microbial function through sediment-hosted aquifers and enrichment of novel symbionts in the deep terrestrial subsurface.</title>
        <authorList>
            <person name="Probst A.J."/>
            <person name="Ladd B."/>
            <person name="Jarett J.K."/>
            <person name="Geller-Mcgrath D.E."/>
            <person name="Sieber C.M.K."/>
            <person name="Emerson J.B."/>
            <person name="Anantharaman K."/>
            <person name="Thomas B.C."/>
            <person name="Malmstrom R."/>
            <person name="Stieglmeier M."/>
            <person name="Klingl A."/>
            <person name="Woyke T."/>
            <person name="Ryan C.M."/>
            <person name="Banfield J.F."/>
        </authorList>
    </citation>
    <scope>NUCLEOTIDE SEQUENCE [LARGE SCALE GENOMIC DNA]</scope>
</reference>
<dbReference type="AlphaFoldDB" id="A0A2M6R8G0"/>
<evidence type="ECO:0000313" key="3">
    <source>
        <dbReference type="Proteomes" id="UP000231162"/>
    </source>
</evidence>
<comment type="caution">
    <text evidence="2">The sequence shown here is derived from an EMBL/GenBank/DDBJ whole genome shotgun (WGS) entry which is preliminary data.</text>
</comment>